<dbReference type="InterPro" id="IPR036890">
    <property type="entry name" value="HATPase_C_sf"/>
</dbReference>
<dbReference type="InterPro" id="IPR013655">
    <property type="entry name" value="PAS_fold_3"/>
</dbReference>
<dbReference type="Gene3D" id="3.30.450.20">
    <property type="entry name" value="PAS domain"/>
    <property type="match status" value="4"/>
</dbReference>
<keyword evidence="8" id="KW-0472">Membrane</keyword>
<dbReference type="SMART" id="SM00387">
    <property type="entry name" value="HATPase_c"/>
    <property type="match status" value="1"/>
</dbReference>
<evidence type="ECO:0000256" key="3">
    <source>
        <dbReference type="ARBA" id="ARBA00022553"/>
    </source>
</evidence>
<feature type="domain" description="PAS" evidence="10">
    <location>
        <begin position="275"/>
        <end position="347"/>
    </location>
</feature>
<evidence type="ECO:0000313" key="12">
    <source>
        <dbReference type="EMBL" id="MBW4658443.1"/>
    </source>
</evidence>
<dbReference type="SMART" id="SM00091">
    <property type="entry name" value="PAS"/>
    <property type="match status" value="4"/>
</dbReference>
<evidence type="ECO:0000256" key="5">
    <source>
        <dbReference type="ARBA" id="ARBA00022777"/>
    </source>
</evidence>
<reference evidence="12" key="1">
    <citation type="submission" date="2021-05" db="EMBL/GenBank/DDBJ databases">
        <authorList>
            <person name="Pietrasiak N."/>
            <person name="Ward R."/>
            <person name="Stajich J.E."/>
            <person name="Kurbessoian T."/>
        </authorList>
    </citation>
    <scope>NUCLEOTIDE SEQUENCE</scope>
    <source>
        <strain evidence="12">UHER 2000/2452</strain>
    </source>
</reference>
<name>A0A951QBS0_9CYAN</name>
<evidence type="ECO:0000256" key="2">
    <source>
        <dbReference type="ARBA" id="ARBA00012438"/>
    </source>
</evidence>
<dbReference type="InterPro" id="IPR058544">
    <property type="entry name" value="ETR1_N"/>
</dbReference>
<dbReference type="PROSITE" id="PS50109">
    <property type="entry name" value="HIS_KIN"/>
    <property type="match status" value="1"/>
</dbReference>
<dbReference type="InterPro" id="IPR035965">
    <property type="entry name" value="PAS-like_dom_sf"/>
</dbReference>
<feature type="domain" description="PAC" evidence="11">
    <location>
        <begin position="492"/>
        <end position="545"/>
    </location>
</feature>
<dbReference type="InterPro" id="IPR000700">
    <property type="entry name" value="PAS-assoc_C"/>
</dbReference>
<dbReference type="FunFam" id="1.10.287.130:FF:000101">
    <property type="entry name" value="Sensor histidine kinase"/>
    <property type="match status" value="1"/>
</dbReference>
<keyword evidence="8" id="KW-1133">Transmembrane helix</keyword>
<dbReference type="Gene3D" id="3.30.565.10">
    <property type="entry name" value="Histidine kinase-like ATPase, C-terminal domain"/>
    <property type="match status" value="1"/>
</dbReference>
<dbReference type="SMART" id="SM00086">
    <property type="entry name" value="PAC"/>
    <property type="match status" value="4"/>
</dbReference>
<dbReference type="PROSITE" id="PS50112">
    <property type="entry name" value="PAS"/>
    <property type="match status" value="3"/>
</dbReference>
<evidence type="ECO:0000256" key="8">
    <source>
        <dbReference type="SAM" id="Phobius"/>
    </source>
</evidence>
<reference evidence="12" key="2">
    <citation type="journal article" date="2022" name="Microbiol. Resour. Announc.">
        <title>Metagenome Sequencing to Explore Phylogenomics of Terrestrial Cyanobacteria.</title>
        <authorList>
            <person name="Ward R.D."/>
            <person name="Stajich J.E."/>
            <person name="Johansen J.R."/>
            <person name="Huntemann M."/>
            <person name="Clum A."/>
            <person name="Foster B."/>
            <person name="Foster B."/>
            <person name="Roux S."/>
            <person name="Palaniappan K."/>
            <person name="Varghese N."/>
            <person name="Mukherjee S."/>
            <person name="Reddy T.B.K."/>
            <person name="Daum C."/>
            <person name="Copeland A."/>
            <person name="Chen I.A."/>
            <person name="Ivanova N.N."/>
            <person name="Kyrpides N.C."/>
            <person name="Shapiro N."/>
            <person name="Eloe-Fadrosh E.A."/>
            <person name="Pietrasiak N."/>
        </authorList>
    </citation>
    <scope>NUCLEOTIDE SEQUENCE</scope>
    <source>
        <strain evidence="12">UHER 2000/2452</strain>
    </source>
</reference>
<keyword evidence="5" id="KW-0418">Kinase</keyword>
<dbReference type="EC" id="2.7.13.3" evidence="2"/>
<dbReference type="Pfam" id="PF08448">
    <property type="entry name" value="PAS_4"/>
    <property type="match status" value="2"/>
</dbReference>
<dbReference type="Pfam" id="PF25487">
    <property type="entry name" value="ETR1_N"/>
    <property type="match status" value="1"/>
</dbReference>
<keyword evidence="4" id="KW-0808">Transferase</keyword>
<accession>A0A951QBS0</accession>
<dbReference type="PANTHER" id="PTHR43304:SF1">
    <property type="entry name" value="PAC DOMAIN-CONTAINING PROTEIN"/>
    <property type="match status" value="1"/>
</dbReference>
<dbReference type="Proteomes" id="UP000757435">
    <property type="component" value="Unassembled WGS sequence"/>
</dbReference>
<evidence type="ECO:0000313" key="13">
    <source>
        <dbReference type="Proteomes" id="UP000757435"/>
    </source>
</evidence>
<gene>
    <name evidence="12" type="ORF">KME15_07200</name>
</gene>
<organism evidence="12 13">
    <name type="scientific">Drouetiella hepatica Uher 2000/2452</name>
    <dbReference type="NCBI Taxonomy" id="904376"/>
    <lineage>
        <taxon>Bacteria</taxon>
        <taxon>Bacillati</taxon>
        <taxon>Cyanobacteriota</taxon>
        <taxon>Cyanophyceae</taxon>
        <taxon>Oculatellales</taxon>
        <taxon>Oculatellaceae</taxon>
        <taxon>Drouetiella</taxon>
    </lineage>
</organism>
<evidence type="ECO:0000259" key="10">
    <source>
        <dbReference type="PROSITE" id="PS50112"/>
    </source>
</evidence>
<dbReference type="SUPFAM" id="SSF47384">
    <property type="entry name" value="Homodimeric domain of signal transducing histidine kinase"/>
    <property type="match status" value="1"/>
</dbReference>
<dbReference type="InterPro" id="IPR003661">
    <property type="entry name" value="HisK_dim/P_dom"/>
</dbReference>
<feature type="domain" description="PAS" evidence="10">
    <location>
        <begin position="149"/>
        <end position="195"/>
    </location>
</feature>
<feature type="coiled-coil region" evidence="7">
    <location>
        <begin position="258"/>
        <end position="285"/>
    </location>
</feature>
<dbReference type="Pfam" id="PF00512">
    <property type="entry name" value="HisKA"/>
    <property type="match status" value="1"/>
</dbReference>
<dbReference type="InterPro" id="IPR003594">
    <property type="entry name" value="HATPase_dom"/>
</dbReference>
<dbReference type="CDD" id="cd00082">
    <property type="entry name" value="HisKA"/>
    <property type="match status" value="1"/>
</dbReference>
<dbReference type="Gene3D" id="1.10.287.130">
    <property type="match status" value="1"/>
</dbReference>
<dbReference type="InterPro" id="IPR004358">
    <property type="entry name" value="Sig_transdc_His_kin-like_C"/>
</dbReference>
<keyword evidence="3" id="KW-0597">Phosphoprotein</keyword>
<dbReference type="PROSITE" id="PS50113">
    <property type="entry name" value="PAC"/>
    <property type="match status" value="3"/>
</dbReference>
<feature type="domain" description="PAC" evidence="11">
    <location>
        <begin position="223"/>
        <end position="274"/>
    </location>
</feature>
<evidence type="ECO:0000256" key="7">
    <source>
        <dbReference type="SAM" id="Coils"/>
    </source>
</evidence>
<dbReference type="Pfam" id="PF08447">
    <property type="entry name" value="PAS_3"/>
    <property type="match status" value="2"/>
</dbReference>
<dbReference type="InterPro" id="IPR001610">
    <property type="entry name" value="PAC"/>
</dbReference>
<dbReference type="InterPro" id="IPR000014">
    <property type="entry name" value="PAS"/>
</dbReference>
<feature type="domain" description="PAS" evidence="10">
    <location>
        <begin position="415"/>
        <end position="487"/>
    </location>
</feature>
<dbReference type="CDD" id="cd00130">
    <property type="entry name" value="PAS"/>
    <property type="match status" value="2"/>
</dbReference>
<keyword evidence="7" id="KW-0175">Coiled coil</keyword>
<keyword evidence="6" id="KW-0902">Two-component regulatory system</keyword>
<feature type="domain" description="PAC" evidence="11">
    <location>
        <begin position="351"/>
        <end position="404"/>
    </location>
</feature>
<dbReference type="AlphaFoldDB" id="A0A951QBS0"/>
<comment type="caution">
    <text evidence="12">The sequence shown here is derived from an EMBL/GenBank/DDBJ whole genome shotgun (WGS) entry which is preliminary data.</text>
</comment>
<dbReference type="PRINTS" id="PR00344">
    <property type="entry name" value="BCTRLSENSOR"/>
</dbReference>
<dbReference type="InterPro" id="IPR005467">
    <property type="entry name" value="His_kinase_dom"/>
</dbReference>
<feature type="transmembrane region" description="Helical" evidence="8">
    <location>
        <begin position="27"/>
        <end position="51"/>
    </location>
</feature>
<dbReference type="FunFam" id="3.30.565.10:FF:000006">
    <property type="entry name" value="Sensor histidine kinase WalK"/>
    <property type="match status" value="1"/>
</dbReference>
<dbReference type="InterPro" id="IPR013656">
    <property type="entry name" value="PAS_4"/>
</dbReference>
<protein>
    <recommendedName>
        <fullName evidence="2">histidine kinase</fullName>
        <ecNumber evidence="2">2.7.13.3</ecNumber>
    </recommendedName>
</protein>
<feature type="transmembrane region" description="Helical" evidence="8">
    <location>
        <begin position="63"/>
        <end position="86"/>
    </location>
</feature>
<dbReference type="InterPro" id="IPR036097">
    <property type="entry name" value="HisK_dim/P_sf"/>
</dbReference>
<evidence type="ECO:0000259" key="11">
    <source>
        <dbReference type="PROSITE" id="PS50113"/>
    </source>
</evidence>
<dbReference type="Pfam" id="PF02518">
    <property type="entry name" value="HATPase_c"/>
    <property type="match status" value="1"/>
</dbReference>
<evidence type="ECO:0000256" key="4">
    <source>
        <dbReference type="ARBA" id="ARBA00022679"/>
    </source>
</evidence>
<dbReference type="SUPFAM" id="SSF55874">
    <property type="entry name" value="ATPase domain of HSP90 chaperone/DNA topoisomerase II/histidine kinase"/>
    <property type="match status" value="1"/>
</dbReference>
<dbReference type="InterPro" id="IPR052162">
    <property type="entry name" value="Sensor_kinase/Photoreceptor"/>
</dbReference>
<keyword evidence="8" id="KW-0812">Transmembrane</keyword>
<dbReference type="SUPFAM" id="SSF55785">
    <property type="entry name" value="PYP-like sensor domain (PAS domain)"/>
    <property type="match status" value="4"/>
</dbReference>
<feature type="domain" description="Histidine kinase" evidence="9">
    <location>
        <begin position="684"/>
        <end position="898"/>
    </location>
</feature>
<comment type="catalytic activity">
    <reaction evidence="1">
        <text>ATP + protein L-histidine = ADP + protein N-phospho-L-histidine.</text>
        <dbReference type="EC" id="2.7.13.3"/>
    </reaction>
</comment>
<evidence type="ECO:0000256" key="1">
    <source>
        <dbReference type="ARBA" id="ARBA00000085"/>
    </source>
</evidence>
<dbReference type="GO" id="GO:0000155">
    <property type="term" value="F:phosphorelay sensor kinase activity"/>
    <property type="evidence" value="ECO:0007669"/>
    <property type="project" value="InterPro"/>
</dbReference>
<proteinExistence type="predicted"/>
<dbReference type="EMBL" id="JAHHHD010000005">
    <property type="protein sequence ID" value="MBW4658443.1"/>
    <property type="molecule type" value="Genomic_DNA"/>
</dbReference>
<dbReference type="NCBIfam" id="TIGR00229">
    <property type="entry name" value="sensory_box"/>
    <property type="match status" value="4"/>
</dbReference>
<dbReference type="SMART" id="SM00388">
    <property type="entry name" value="HisKA"/>
    <property type="match status" value="1"/>
</dbReference>
<evidence type="ECO:0000256" key="6">
    <source>
        <dbReference type="ARBA" id="ARBA00023012"/>
    </source>
</evidence>
<evidence type="ECO:0000259" key="9">
    <source>
        <dbReference type="PROSITE" id="PS50109"/>
    </source>
</evidence>
<dbReference type="PANTHER" id="PTHR43304">
    <property type="entry name" value="PHYTOCHROME-LIKE PROTEIN CPH1"/>
    <property type="match status" value="1"/>
</dbReference>
<sequence>MLELHGNFGTLAFIPHGHCYLWKPGLVWLHVLSDGLIALAYFSIPVALLYFVRQRRDLPYPWLFQLFGVFIVACGLTHVMEIWTLWHPIYWASGALKSVTAIASLTTASALIPVIPQALALPTLSELEAVKVALEISERKAAEAALAISQQRYQNLVENSPDTIERFDLQLRHLYVSPALTQITGIAAEAFLGKTCRDMGMSQPMVDAWEAAAAALLATGQKQVIEFSSPTLNGIRFFEMAIAPEWSDQRTIESILCISRDITERKQAEAALQNSEERLRLALTAANQGLYDLNLKTGEVIVSPEYIQMLNYDLEEFQESYANWSARLHPDELATVHQVYEDYITGRRDDYRVEFRQRAKTGEWKWVLSIGKIVSWDEQGNPLRMIGTHTDITDLKQAEADRLQAGLQAEKLRFELTLLETLLDTLLAGYWDWDIPNQVTHLSPGLKQMFGYEDHDLPNTTETWQTLLFADDLPRVLECFDRHVQSHGKLPYYNEVRYRHKDGSTVWVICVGQVIEWDASGQPLRMIGCHVDITKLKQTEATLRQSEATNRALMSAIPDLIIWIDQDGTYLNALGSGKSLKLAKSLPEQIGANIYDVLPYELAQERMHYIQQALQTNEPQVYEYQFEIRGEIRDEEARIVLCGEHQVLCIVRDITDRKLNESTLLHTQAQLEASNQELEAFAYSVSHDLRSPLRAIDGFSKALLEDYGDQFDAEGKDYFDRIRHNVQRMGMLIEDLLNLSRISRSEIRYVEVNLSALVQEQIEELRASDPQRQVEFVVAPEAIVSADLTLMRVVISNLLENAWKFTSHRSSARIEFGIIRQDGQLVCFVSDNGAGFDMNYASMLFGVFQRLHNTNEFPGTGIGLATVQRVIHRHGGQIWAKAAVEQGATIYFTISPFTRARA</sequence>